<feature type="transmembrane region" description="Helical" evidence="1">
    <location>
        <begin position="175"/>
        <end position="197"/>
    </location>
</feature>
<comment type="caution">
    <text evidence="2">The sequence shown here is derived from an EMBL/GenBank/DDBJ whole genome shotgun (WGS) entry which is preliminary data.</text>
</comment>
<dbReference type="Pfam" id="PF12040">
    <property type="entry name" value="DUF3526"/>
    <property type="match status" value="1"/>
</dbReference>
<keyword evidence="1" id="KW-0812">Transmembrane</keyword>
<evidence type="ECO:0000256" key="1">
    <source>
        <dbReference type="SAM" id="Phobius"/>
    </source>
</evidence>
<keyword evidence="3" id="KW-1185">Reference proteome</keyword>
<feature type="transmembrane region" description="Helical" evidence="1">
    <location>
        <begin position="238"/>
        <end position="259"/>
    </location>
</feature>
<keyword evidence="1" id="KW-1133">Transmembrane helix</keyword>
<dbReference type="PANTHER" id="PTHR43471">
    <property type="entry name" value="ABC TRANSPORTER PERMEASE"/>
    <property type="match status" value="1"/>
</dbReference>
<evidence type="ECO:0000313" key="3">
    <source>
        <dbReference type="Proteomes" id="UP001212170"/>
    </source>
</evidence>
<dbReference type="InterPro" id="IPR021913">
    <property type="entry name" value="DUF3526"/>
</dbReference>
<gene>
    <name evidence="2" type="ORF">NJT12_16965</name>
</gene>
<feature type="transmembrane region" description="Helical" evidence="1">
    <location>
        <begin position="128"/>
        <end position="148"/>
    </location>
</feature>
<feature type="transmembrane region" description="Helical" evidence="1">
    <location>
        <begin position="203"/>
        <end position="226"/>
    </location>
</feature>
<dbReference type="EMBL" id="JAMZNK010000032">
    <property type="protein sequence ID" value="MDA6071312.1"/>
    <property type="molecule type" value="Genomic_DNA"/>
</dbReference>
<accession>A0ABT4WGH3</accession>
<feature type="transmembrane region" description="Helical" evidence="1">
    <location>
        <begin position="424"/>
        <end position="443"/>
    </location>
</feature>
<name>A0ABT4WGH3_9FLAO</name>
<dbReference type="RefSeq" id="WP_271337125.1">
    <property type="nucleotide sequence ID" value="NZ_JAMZNK010000032.1"/>
</dbReference>
<keyword evidence="1" id="KW-0472">Membrane</keyword>
<dbReference type="Proteomes" id="UP001212170">
    <property type="component" value="Unassembled WGS sequence"/>
</dbReference>
<dbReference type="PANTHER" id="PTHR43471:SF1">
    <property type="entry name" value="ABC TRANSPORTER PERMEASE PROTEIN NOSY-RELATED"/>
    <property type="match status" value="1"/>
</dbReference>
<protein>
    <submittedName>
        <fullName evidence="2">DUF3526 domain-containing protein</fullName>
    </submittedName>
</protein>
<sequence length="454" mass="52920">MLALLFKNFIRSKGTKIGLLFLLIICFISLLIGLQFQQKQQNNIKEAAIYQKEHIARNAAFHKDEIGLLLYYIKFSLVNKTLPINSLAIGQRDVNPSIQSVTIRGLEAQKYDAELNNPNNLLSGNMDFSFVLIYLFPLLIIAFSYNLVSEEKESGTWKIVATQSQNTFLYILKLFYIRILSLIALLTIVLFAAALLLNIPLNSLLFTFYGLGILYILFWFAISFFIVSLQKNSNFNAVILLTIWLFLIIILPATINTYIVNKYPIPEALELTVKQRNAYHEKWDMDKKITMDTFYQHYPQFAHYPLPNTEFSWLWYYAMQQAGDDDSAQQSHELENKLKQRNQASQLIAQFIPTLHTQIKLNEIAQSDLENQLLFLQETKLFHEKMRLYFYPKIFDNADVSKENWSKFKVQTFNDPSKINFVKAFLPLLILNLLLIGFGWRNFNSRNNLNSKFF</sequence>
<feature type="transmembrane region" description="Helical" evidence="1">
    <location>
        <begin position="17"/>
        <end position="36"/>
    </location>
</feature>
<evidence type="ECO:0000313" key="2">
    <source>
        <dbReference type="EMBL" id="MDA6071312.1"/>
    </source>
</evidence>
<reference evidence="2 3" key="1">
    <citation type="journal article" date="2023" name="Chemosphere">
        <title>Whole genome analysis of Flavobacterium aziz-sancarii sp. nov., isolated from Ardley Island (Antarctica), revealed a rich resistome and bioremediation potential.</title>
        <authorList>
            <person name="Otur C."/>
            <person name="Okay S."/>
            <person name="Kurt-Kizildogan A."/>
        </authorList>
    </citation>
    <scope>NUCLEOTIDE SEQUENCE [LARGE SCALE GENOMIC DNA]</scope>
    <source>
        <strain evidence="2 3">AC</strain>
    </source>
</reference>
<proteinExistence type="predicted"/>
<organism evidence="2 3">
    <name type="scientific">Flavobacterium azizsancarii</name>
    <dbReference type="NCBI Taxonomy" id="2961580"/>
    <lineage>
        <taxon>Bacteria</taxon>
        <taxon>Pseudomonadati</taxon>
        <taxon>Bacteroidota</taxon>
        <taxon>Flavobacteriia</taxon>
        <taxon>Flavobacteriales</taxon>
        <taxon>Flavobacteriaceae</taxon>
        <taxon>Flavobacterium</taxon>
    </lineage>
</organism>